<reference evidence="3 4" key="1">
    <citation type="submission" date="2023-07" db="EMBL/GenBank/DDBJ databases">
        <title>Genomic Encyclopedia of Type Strains, Phase IV (KMG-IV): sequencing the most valuable type-strain genomes for metagenomic binning, comparative biology and taxonomic classification.</title>
        <authorList>
            <person name="Goeker M."/>
        </authorList>
    </citation>
    <scope>NUCLEOTIDE SEQUENCE [LARGE SCALE GENOMIC DNA]</scope>
    <source>
        <strain evidence="3 4">DSM 17723</strain>
    </source>
</reference>
<keyword evidence="3" id="KW-0966">Cell projection</keyword>
<keyword evidence="4" id="KW-1185">Reference proteome</keyword>
<proteinExistence type="predicted"/>
<evidence type="ECO:0000259" key="2">
    <source>
        <dbReference type="Pfam" id="PF07238"/>
    </source>
</evidence>
<accession>A0ABT9Z4M9</accession>
<dbReference type="EMBL" id="JAUSTZ010000008">
    <property type="protein sequence ID" value="MDQ0227177.1"/>
    <property type="molecule type" value="Genomic_DNA"/>
</dbReference>
<organism evidence="3 4">
    <name type="scientific">Metabacillus niabensis</name>
    <dbReference type="NCBI Taxonomy" id="324854"/>
    <lineage>
        <taxon>Bacteria</taxon>
        <taxon>Bacillati</taxon>
        <taxon>Bacillota</taxon>
        <taxon>Bacilli</taxon>
        <taxon>Bacillales</taxon>
        <taxon>Bacillaceae</taxon>
        <taxon>Metabacillus</taxon>
    </lineage>
</organism>
<dbReference type="Proteomes" id="UP001232245">
    <property type="component" value="Unassembled WGS sequence"/>
</dbReference>
<keyword evidence="1" id="KW-0812">Transmembrane</keyword>
<dbReference type="Gene3D" id="2.40.10.220">
    <property type="entry name" value="predicted glycosyltransferase like domains"/>
    <property type="match status" value="1"/>
</dbReference>
<sequence length="172" mass="20008">MEYILIIQGIFIIVLLVLYLRGEYLLNKKGDQISLIDSEESWEQRLNGNRRKHYRLGIEDVICSIEIIHFGSLDNQMNNTEFEGYIDNISAGGLKFTTKQDLPVKGNITIEVKFQIKEKNYAIHGKIVRREELLENELYGYGVEFNHSSRSQMINLTNTLLQLEIETLKKAR</sequence>
<protein>
    <submittedName>
        <fullName evidence="3">C-di-GMP-binding flagellar brake protein YcgR</fullName>
    </submittedName>
</protein>
<keyword evidence="1" id="KW-1133">Transmembrane helix</keyword>
<evidence type="ECO:0000256" key="1">
    <source>
        <dbReference type="SAM" id="Phobius"/>
    </source>
</evidence>
<feature type="transmembrane region" description="Helical" evidence="1">
    <location>
        <begin position="6"/>
        <end position="26"/>
    </location>
</feature>
<dbReference type="InterPro" id="IPR009875">
    <property type="entry name" value="PilZ_domain"/>
</dbReference>
<feature type="domain" description="PilZ" evidence="2">
    <location>
        <begin position="49"/>
        <end position="157"/>
    </location>
</feature>
<evidence type="ECO:0000313" key="4">
    <source>
        <dbReference type="Proteomes" id="UP001232245"/>
    </source>
</evidence>
<keyword evidence="3" id="KW-0282">Flagellum</keyword>
<evidence type="ECO:0000313" key="3">
    <source>
        <dbReference type="EMBL" id="MDQ0227177.1"/>
    </source>
</evidence>
<keyword evidence="1" id="KW-0472">Membrane</keyword>
<name>A0ABT9Z4M9_9BACI</name>
<dbReference type="RefSeq" id="WP_170944301.1">
    <property type="nucleotide sequence ID" value="NZ_CADEPK010000353.1"/>
</dbReference>
<dbReference type="SUPFAM" id="SSF141371">
    <property type="entry name" value="PilZ domain-like"/>
    <property type="match status" value="1"/>
</dbReference>
<gene>
    <name evidence="3" type="ORF">J2S02_003522</name>
</gene>
<dbReference type="Pfam" id="PF07238">
    <property type="entry name" value="PilZ"/>
    <property type="match status" value="1"/>
</dbReference>
<keyword evidence="3" id="KW-0969">Cilium</keyword>
<comment type="caution">
    <text evidence="3">The sequence shown here is derived from an EMBL/GenBank/DDBJ whole genome shotgun (WGS) entry which is preliminary data.</text>
</comment>